<sequence length="83" mass="9790">MTTTTPTAYGATIWNCRPYIGYSNLDKLDEKAGKVLRHVPKRNCNRYTDWYTQLPKSMRHDWKLMSKRFGNLYMAPTLNDTSR</sequence>
<evidence type="ECO:0000313" key="1">
    <source>
        <dbReference type="EMBL" id="OWZ15084.1"/>
    </source>
</evidence>
<dbReference type="EMBL" id="NBNE01001195">
    <property type="protein sequence ID" value="OWZ15084.1"/>
    <property type="molecule type" value="Genomic_DNA"/>
</dbReference>
<dbReference type="Proteomes" id="UP000198211">
    <property type="component" value="Unassembled WGS sequence"/>
</dbReference>
<comment type="caution">
    <text evidence="1">The sequence shown here is derived from an EMBL/GenBank/DDBJ whole genome shotgun (WGS) entry which is preliminary data.</text>
</comment>
<proteinExistence type="predicted"/>
<protein>
    <submittedName>
        <fullName evidence="1">Uncharacterized protein</fullName>
    </submittedName>
</protein>
<reference evidence="2" key="1">
    <citation type="submission" date="2017-03" db="EMBL/GenBank/DDBJ databases">
        <title>Phytopthora megakarya and P. palmivora, two closely related causual agents of cacao black pod achieved similar genome size and gene model numbers by different mechanisms.</title>
        <authorList>
            <person name="Ali S."/>
            <person name="Shao J."/>
            <person name="Larry D.J."/>
            <person name="Kronmiller B."/>
            <person name="Shen D."/>
            <person name="Strem M.D."/>
            <person name="Melnick R.L."/>
            <person name="Guiltinan M.J."/>
            <person name="Tyler B.M."/>
            <person name="Meinhardt L.W."/>
            <person name="Bailey B.A."/>
        </authorList>
    </citation>
    <scope>NUCLEOTIDE SEQUENCE [LARGE SCALE GENOMIC DNA]</scope>
    <source>
        <strain evidence="2">zdho120</strain>
    </source>
</reference>
<accession>A0A225WCF4</accession>
<organism evidence="1 2">
    <name type="scientific">Phytophthora megakarya</name>
    <dbReference type="NCBI Taxonomy" id="4795"/>
    <lineage>
        <taxon>Eukaryota</taxon>
        <taxon>Sar</taxon>
        <taxon>Stramenopiles</taxon>
        <taxon>Oomycota</taxon>
        <taxon>Peronosporomycetes</taxon>
        <taxon>Peronosporales</taxon>
        <taxon>Peronosporaceae</taxon>
        <taxon>Phytophthora</taxon>
    </lineage>
</organism>
<evidence type="ECO:0000313" key="2">
    <source>
        <dbReference type="Proteomes" id="UP000198211"/>
    </source>
</evidence>
<keyword evidence="2" id="KW-1185">Reference proteome</keyword>
<name>A0A225WCF4_9STRA</name>
<gene>
    <name evidence="1" type="ORF">PHMEG_00011343</name>
</gene>
<dbReference type="AlphaFoldDB" id="A0A225WCF4"/>